<feature type="compositionally biased region" description="Low complexity" evidence="1">
    <location>
        <begin position="47"/>
        <end position="62"/>
    </location>
</feature>
<gene>
    <name evidence="3" type="ORF">C498_09224</name>
</gene>
<dbReference type="InterPro" id="IPR006016">
    <property type="entry name" value="UspA"/>
</dbReference>
<dbReference type="AlphaFoldDB" id="A0A384KX70"/>
<dbReference type="SUPFAM" id="SSF52402">
    <property type="entry name" value="Adenine nucleotide alpha hydrolases-like"/>
    <property type="match status" value="1"/>
</dbReference>
<dbReference type="InterPro" id="IPR006015">
    <property type="entry name" value="Universal_stress_UspA"/>
</dbReference>
<reference evidence="4" key="1">
    <citation type="submission" date="2012-11" db="EMBL/GenBank/DDBJ databases">
        <authorList>
            <person name="Becker E.A."/>
            <person name="Seitzer P."/>
            <person name="Tritt A."/>
            <person name="Larsen D."/>
            <person name="Yao A."/>
            <person name="Wu D."/>
            <person name="Darling A."/>
            <person name="Eisen J.A."/>
            <person name="Facciotti M.T."/>
        </authorList>
    </citation>
    <scope>NUCLEOTIDE SEQUENCE [LARGE SCALE GENOMIC DNA]</scope>
    <source>
        <strain evidence="4">ATCC 29605 / DSM 3757 / JCM 8879 / NBRC 14742 / NCIMB 2012 / VKM B-1768 / DS2</strain>
    </source>
</reference>
<reference evidence="3 4" key="2">
    <citation type="journal article" date="2014" name="PLoS Genet.">
        <title>Phylogenetically driven sequencing of extremely halophilic archaea reveals strategies for static and dynamic osmo-response.</title>
        <authorList>
            <person name="Becker E.A."/>
            <person name="Seitzer P.M."/>
            <person name="Tritt A."/>
            <person name="Larsen D."/>
            <person name="Krusor M."/>
            <person name="Yao A.I."/>
            <person name="Wu D."/>
            <person name="Madern D."/>
            <person name="Eisen J.A."/>
            <person name="Darling A.E."/>
            <person name="Facciotti M.T."/>
        </authorList>
    </citation>
    <scope>NUCLEOTIDE SEQUENCE [LARGE SCALE GENOMIC DNA]</scope>
    <source>
        <strain evidence="4">ATCC 29605 / DSM 3757 / JCM 8879 / NBRC 14742 / NCIMB 2012 / VKM B-1768 / DS2</strain>
    </source>
</reference>
<dbReference type="RefSeq" id="WP_004043032.1">
    <property type="nucleotide sequence ID" value="NC_013967.1"/>
</dbReference>
<proteinExistence type="predicted"/>
<comment type="caution">
    <text evidence="3">The sequence shown here is derived from an EMBL/GenBank/DDBJ whole genome shotgun (WGS) entry which is preliminary data.</text>
</comment>
<evidence type="ECO:0000259" key="2">
    <source>
        <dbReference type="Pfam" id="PF00582"/>
    </source>
</evidence>
<dbReference type="Pfam" id="PF00582">
    <property type="entry name" value="Usp"/>
    <property type="match status" value="1"/>
</dbReference>
<dbReference type="EMBL" id="AOHU01000047">
    <property type="protein sequence ID" value="ELY32377.1"/>
    <property type="molecule type" value="Genomic_DNA"/>
</dbReference>
<evidence type="ECO:0000313" key="3">
    <source>
        <dbReference type="EMBL" id="ELY32377.1"/>
    </source>
</evidence>
<protein>
    <recommendedName>
        <fullName evidence="2">UspA domain-containing protein</fullName>
    </recommendedName>
</protein>
<feature type="region of interest" description="Disordered" evidence="1">
    <location>
        <begin position="42"/>
        <end position="62"/>
    </location>
</feature>
<feature type="domain" description="UspA" evidence="2">
    <location>
        <begin position="6"/>
        <end position="136"/>
    </location>
</feature>
<name>A0A384KX70_HALVD</name>
<accession>A0A384KX70</accession>
<dbReference type="GeneID" id="8926303"/>
<evidence type="ECO:0000256" key="1">
    <source>
        <dbReference type="SAM" id="MobiDB-lite"/>
    </source>
</evidence>
<sequence>MTVTVERVVLATDGSASAATAAAHALFLARVLDASLQAVSATGTPQSSATETTETETAGASASAAFEAEEAVGAVTRRALLAGVRLTSEVVGGPAATAVVLGVGGDDEARLAGYRAAGTVASRVVRHAEVPTLVVPPSAGDGDTSGPRGRR</sequence>
<dbReference type="Gene3D" id="3.40.50.12370">
    <property type="match status" value="1"/>
</dbReference>
<dbReference type="Proteomes" id="UP000011532">
    <property type="component" value="Unassembled WGS sequence"/>
</dbReference>
<dbReference type="PRINTS" id="PR01438">
    <property type="entry name" value="UNVRSLSTRESS"/>
</dbReference>
<organism evidence="3 4">
    <name type="scientific">Haloferax volcanii (strain ATCC 29605 / DSM 3757 / JCM 8879 / NBRC 14742 / NCIMB 2012 / VKM B-1768 / DS2)</name>
    <name type="common">Halobacterium volcanii</name>
    <dbReference type="NCBI Taxonomy" id="309800"/>
    <lineage>
        <taxon>Archaea</taxon>
        <taxon>Methanobacteriati</taxon>
        <taxon>Methanobacteriota</taxon>
        <taxon>Stenosarchaea group</taxon>
        <taxon>Halobacteria</taxon>
        <taxon>Halobacteriales</taxon>
        <taxon>Haloferacaceae</taxon>
        <taxon>Haloferax</taxon>
    </lineage>
</organism>
<evidence type="ECO:0000313" key="4">
    <source>
        <dbReference type="Proteomes" id="UP000011532"/>
    </source>
</evidence>